<dbReference type="InterPro" id="IPR036390">
    <property type="entry name" value="WH_DNA-bd_sf"/>
</dbReference>
<dbReference type="InterPro" id="IPR014710">
    <property type="entry name" value="RmlC-like_jellyroll"/>
</dbReference>
<feature type="domain" description="Cyclic nucleotide-binding" evidence="4">
    <location>
        <begin position="9"/>
        <end position="131"/>
    </location>
</feature>
<dbReference type="PANTHER" id="PTHR24567">
    <property type="entry name" value="CRP FAMILY TRANSCRIPTIONAL REGULATORY PROTEIN"/>
    <property type="match status" value="1"/>
</dbReference>
<name>A0A2S6HNJ5_9FIRM</name>
<dbReference type="OrthoDB" id="1116216at2"/>
<dbReference type="SMART" id="SM00419">
    <property type="entry name" value="HTH_CRP"/>
    <property type="match status" value="1"/>
</dbReference>
<accession>A0A2S6HNJ5</accession>
<dbReference type="EMBL" id="PTJA01000011">
    <property type="protein sequence ID" value="PPK79076.1"/>
    <property type="molecule type" value="Genomic_DNA"/>
</dbReference>
<evidence type="ECO:0000259" key="4">
    <source>
        <dbReference type="PROSITE" id="PS50042"/>
    </source>
</evidence>
<dbReference type="GO" id="GO:0003700">
    <property type="term" value="F:DNA-binding transcription factor activity"/>
    <property type="evidence" value="ECO:0007669"/>
    <property type="project" value="TreeGrafter"/>
</dbReference>
<keyword evidence="1" id="KW-0805">Transcription regulation</keyword>
<organism evidence="6 7">
    <name type="scientific">Lacrimispora xylanisolvens</name>
    <dbReference type="NCBI Taxonomy" id="384636"/>
    <lineage>
        <taxon>Bacteria</taxon>
        <taxon>Bacillati</taxon>
        <taxon>Bacillota</taxon>
        <taxon>Clostridia</taxon>
        <taxon>Lachnospirales</taxon>
        <taxon>Lachnospiraceae</taxon>
        <taxon>Lacrimispora</taxon>
    </lineage>
</organism>
<proteinExistence type="predicted"/>
<evidence type="ECO:0000256" key="1">
    <source>
        <dbReference type="ARBA" id="ARBA00023015"/>
    </source>
</evidence>
<dbReference type="AlphaFoldDB" id="A0A2S6HNJ5"/>
<dbReference type="Gene3D" id="2.60.120.10">
    <property type="entry name" value="Jelly Rolls"/>
    <property type="match status" value="1"/>
</dbReference>
<keyword evidence="3" id="KW-0804">Transcription</keyword>
<dbReference type="PRINTS" id="PR00034">
    <property type="entry name" value="HTHCRP"/>
</dbReference>
<dbReference type="Gene3D" id="1.10.10.10">
    <property type="entry name" value="Winged helix-like DNA-binding domain superfamily/Winged helix DNA-binding domain"/>
    <property type="match status" value="1"/>
</dbReference>
<dbReference type="InterPro" id="IPR018490">
    <property type="entry name" value="cNMP-bd_dom_sf"/>
</dbReference>
<feature type="domain" description="HTH crp-type" evidence="5">
    <location>
        <begin position="145"/>
        <end position="211"/>
    </location>
</feature>
<dbReference type="InterPro" id="IPR012318">
    <property type="entry name" value="HTH_CRP"/>
</dbReference>
<dbReference type="SUPFAM" id="SSF51206">
    <property type="entry name" value="cAMP-binding domain-like"/>
    <property type="match status" value="1"/>
</dbReference>
<dbReference type="Pfam" id="PF13545">
    <property type="entry name" value="HTH_Crp_2"/>
    <property type="match status" value="1"/>
</dbReference>
<dbReference type="Pfam" id="PF00027">
    <property type="entry name" value="cNMP_binding"/>
    <property type="match status" value="1"/>
</dbReference>
<evidence type="ECO:0000256" key="2">
    <source>
        <dbReference type="ARBA" id="ARBA00023125"/>
    </source>
</evidence>
<comment type="caution">
    <text evidence="6">The sequence shown here is derived from an EMBL/GenBank/DDBJ whole genome shotgun (WGS) entry which is preliminary data.</text>
</comment>
<dbReference type="InterPro" id="IPR036388">
    <property type="entry name" value="WH-like_DNA-bd_sf"/>
</dbReference>
<dbReference type="InterPro" id="IPR050397">
    <property type="entry name" value="Env_Response_Regulators"/>
</dbReference>
<evidence type="ECO:0000256" key="3">
    <source>
        <dbReference type="ARBA" id="ARBA00023163"/>
    </source>
</evidence>
<dbReference type="Proteomes" id="UP000237749">
    <property type="component" value="Unassembled WGS sequence"/>
</dbReference>
<evidence type="ECO:0000259" key="5">
    <source>
        <dbReference type="PROSITE" id="PS51063"/>
    </source>
</evidence>
<keyword evidence="2" id="KW-0238">DNA-binding</keyword>
<evidence type="ECO:0000313" key="7">
    <source>
        <dbReference type="Proteomes" id="UP000237749"/>
    </source>
</evidence>
<protein>
    <submittedName>
        <fullName evidence="6">CRP/FNR family transcriptional regulator</fullName>
    </submittedName>
</protein>
<evidence type="ECO:0000313" key="6">
    <source>
        <dbReference type="EMBL" id="PPK79076.1"/>
    </source>
</evidence>
<dbReference type="GO" id="GO:0005829">
    <property type="term" value="C:cytosol"/>
    <property type="evidence" value="ECO:0007669"/>
    <property type="project" value="TreeGrafter"/>
</dbReference>
<dbReference type="InterPro" id="IPR000595">
    <property type="entry name" value="cNMP-bd_dom"/>
</dbReference>
<dbReference type="GO" id="GO:0003677">
    <property type="term" value="F:DNA binding"/>
    <property type="evidence" value="ECO:0007669"/>
    <property type="project" value="UniProtKB-KW"/>
</dbReference>
<gene>
    <name evidence="6" type="ORF">BXY41_11112</name>
</gene>
<dbReference type="PROSITE" id="PS51063">
    <property type="entry name" value="HTH_CRP_2"/>
    <property type="match status" value="1"/>
</dbReference>
<dbReference type="PROSITE" id="PS50042">
    <property type="entry name" value="CNMP_BINDING_3"/>
    <property type="match status" value="1"/>
</dbReference>
<dbReference type="PANTHER" id="PTHR24567:SF74">
    <property type="entry name" value="HTH-TYPE TRANSCRIPTIONAL REGULATOR ARCR"/>
    <property type="match status" value="1"/>
</dbReference>
<dbReference type="CDD" id="cd00038">
    <property type="entry name" value="CAP_ED"/>
    <property type="match status" value="1"/>
</dbReference>
<dbReference type="SUPFAM" id="SSF46785">
    <property type="entry name" value="Winged helix' DNA-binding domain"/>
    <property type="match status" value="1"/>
</dbReference>
<dbReference type="SMART" id="SM00100">
    <property type="entry name" value="cNMP"/>
    <property type="match status" value="1"/>
</dbReference>
<reference evidence="6 7" key="1">
    <citation type="submission" date="2018-02" db="EMBL/GenBank/DDBJ databases">
        <title>Genomic Encyclopedia of Archaeal and Bacterial Type Strains, Phase II (KMG-II): from individual species to whole genera.</title>
        <authorList>
            <person name="Goeker M."/>
        </authorList>
    </citation>
    <scope>NUCLEOTIDE SEQUENCE [LARGE SCALE GENOMIC DNA]</scope>
    <source>
        <strain evidence="6 7">DSM 3808</strain>
    </source>
</reference>
<keyword evidence="7" id="KW-1185">Reference proteome</keyword>
<sequence length="222" mass="25499">MTLGDYLPFWNKLTEKQREKLSSKSKKLRFEKGMLVHGESDECSGFLLVTEGQLRVFTISDEGRELTLYRLFDRDICLFSGSCMVKNIQFDVTVEAEQDTAVFQIPADIYRDLMEESAVVSNFTNELMASRFSDVMWLMDQVMNKKMDGRLAAFLLEECRLNDTMELSITHEQIARHLGTAREVVTRLLRLFQGESLVKITRGTVELLDEKGLEVLAAHSLR</sequence>
<dbReference type="RefSeq" id="WP_104438372.1">
    <property type="nucleotide sequence ID" value="NZ_PTJA01000011.1"/>
</dbReference>